<evidence type="ECO:0000313" key="3">
    <source>
        <dbReference type="Proteomes" id="UP001281003"/>
    </source>
</evidence>
<organism evidence="2 3">
    <name type="scientific">Sordaria brevicollis</name>
    <dbReference type="NCBI Taxonomy" id="83679"/>
    <lineage>
        <taxon>Eukaryota</taxon>
        <taxon>Fungi</taxon>
        <taxon>Dikarya</taxon>
        <taxon>Ascomycota</taxon>
        <taxon>Pezizomycotina</taxon>
        <taxon>Sordariomycetes</taxon>
        <taxon>Sordariomycetidae</taxon>
        <taxon>Sordariales</taxon>
        <taxon>Sordariaceae</taxon>
        <taxon>Sordaria</taxon>
    </lineage>
</organism>
<dbReference type="Proteomes" id="UP001281003">
    <property type="component" value="Unassembled WGS sequence"/>
</dbReference>
<name>A0AAE0PGS4_SORBR</name>
<dbReference type="EMBL" id="JAUTDP010000004">
    <property type="protein sequence ID" value="KAK3399718.1"/>
    <property type="molecule type" value="Genomic_DNA"/>
</dbReference>
<accession>A0AAE0PGS4</accession>
<proteinExistence type="predicted"/>
<feature type="compositionally biased region" description="Basic and acidic residues" evidence="1">
    <location>
        <begin position="192"/>
        <end position="205"/>
    </location>
</feature>
<keyword evidence="3" id="KW-1185">Reference proteome</keyword>
<evidence type="ECO:0000313" key="2">
    <source>
        <dbReference type="EMBL" id="KAK3399718.1"/>
    </source>
</evidence>
<comment type="caution">
    <text evidence="2">The sequence shown here is derived from an EMBL/GenBank/DDBJ whole genome shotgun (WGS) entry which is preliminary data.</text>
</comment>
<reference evidence="2" key="2">
    <citation type="submission" date="2023-07" db="EMBL/GenBank/DDBJ databases">
        <authorList>
            <consortium name="Lawrence Berkeley National Laboratory"/>
            <person name="Haridas S."/>
            <person name="Hensen N."/>
            <person name="Bonometti L."/>
            <person name="Westerberg I."/>
            <person name="Brannstrom I.O."/>
            <person name="Guillou S."/>
            <person name="Cros-Aarteil S."/>
            <person name="Calhoun S."/>
            <person name="Kuo A."/>
            <person name="Mondo S."/>
            <person name="Pangilinan J."/>
            <person name="Riley R."/>
            <person name="LaButti K."/>
            <person name="Andreopoulos B."/>
            <person name="Lipzen A."/>
            <person name="Chen C."/>
            <person name="Yanf M."/>
            <person name="Daum C."/>
            <person name="Ng V."/>
            <person name="Clum A."/>
            <person name="Steindorff A."/>
            <person name="Ohm R."/>
            <person name="Martin F."/>
            <person name="Silar P."/>
            <person name="Natvig D."/>
            <person name="Lalanne C."/>
            <person name="Gautier V."/>
            <person name="Ament-velasquez S.L."/>
            <person name="Kruys A."/>
            <person name="Hutchinson M.I."/>
            <person name="Powell A.J."/>
            <person name="Barry K."/>
            <person name="Miller A.N."/>
            <person name="Grigoriev I.V."/>
            <person name="Debuchy R."/>
            <person name="Gladieux P."/>
            <person name="Thoren M.H."/>
            <person name="Johannesson H."/>
        </authorList>
    </citation>
    <scope>NUCLEOTIDE SEQUENCE</scope>
    <source>
        <strain evidence="2">FGSC 1904</strain>
    </source>
</reference>
<dbReference type="AlphaFoldDB" id="A0AAE0PGS4"/>
<feature type="region of interest" description="Disordered" evidence="1">
    <location>
        <begin position="174"/>
        <end position="205"/>
    </location>
</feature>
<sequence length="205" mass="22744">MSDVKTCMTLSKTQTTAIPLTTTSKSCQALAAEDDDDRHARSSSSRAFTWVIPFPPPPVPLLPYSRTSRAPTGAPTTSQLSNVKQHVFATLSQASTNGLSHVWKNPNFWKPPARPPPDTTPETETHQDRLAVDYRRRSMLNQVVVEGSKTWRPGSHLDVATHLLVTVTTSTYQHVLRPPPTPMDDPSQVMEHVSRNNPSDRDKGR</sequence>
<feature type="region of interest" description="Disordered" evidence="1">
    <location>
        <begin position="108"/>
        <end position="129"/>
    </location>
</feature>
<reference evidence="2" key="1">
    <citation type="journal article" date="2023" name="Mol. Phylogenet. Evol.">
        <title>Genome-scale phylogeny and comparative genomics of the fungal order Sordariales.</title>
        <authorList>
            <person name="Hensen N."/>
            <person name="Bonometti L."/>
            <person name="Westerberg I."/>
            <person name="Brannstrom I.O."/>
            <person name="Guillou S."/>
            <person name="Cros-Aarteil S."/>
            <person name="Calhoun S."/>
            <person name="Haridas S."/>
            <person name="Kuo A."/>
            <person name="Mondo S."/>
            <person name="Pangilinan J."/>
            <person name="Riley R."/>
            <person name="LaButti K."/>
            <person name="Andreopoulos B."/>
            <person name="Lipzen A."/>
            <person name="Chen C."/>
            <person name="Yan M."/>
            <person name="Daum C."/>
            <person name="Ng V."/>
            <person name="Clum A."/>
            <person name="Steindorff A."/>
            <person name="Ohm R.A."/>
            <person name="Martin F."/>
            <person name="Silar P."/>
            <person name="Natvig D.O."/>
            <person name="Lalanne C."/>
            <person name="Gautier V."/>
            <person name="Ament-Velasquez S.L."/>
            <person name="Kruys A."/>
            <person name="Hutchinson M.I."/>
            <person name="Powell A.J."/>
            <person name="Barry K."/>
            <person name="Miller A.N."/>
            <person name="Grigoriev I.V."/>
            <person name="Debuchy R."/>
            <person name="Gladieux P."/>
            <person name="Hiltunen Thoren M."/>
            <person name="Johannesson H."/>
        </authorList>
    </citation>
    <scope>NUCLEOTIDE SEQUENCE</scope>
    <source>
        <strain evidence="2">FGSC 1904</strain>
    </source>
</reference>
<gene>
    <name evidence="2" type="ORF">B0T20DRAFT_167679</name>
</gene>
<evidence type="ECO:0000256" key="1">
    <source>
        <dbReference type="SAM" id="MobiDB-lite"/>
    </source>
</evidence>
<protein>
    <submittedName>
        <fullName evidence="2">Uncharacterized protein</fullName>
    </submittedName>
</protein>